<accession>A0A9D4LN83</accession>
<evidence type="ECO:0000313" key="1">
    <source>
        <dbReference type="EMBL" id="KAH3861036.1"/>
    </source>
</evidence>
<name>A0A9D4LN83_DREPO</name>
<reference evidence="1" key="1">
    <citation type="journal article" date="2019" name="bioRxiv">
        <title>The Genome of the Zebra Mussel, Dreissena polymorpha: A Resource for Invasive Species Research.</title>
        <authorList>
            <person name="McCartney M.A."/>
            <person name="Auch B."/>
            <person name="Kono T."/>
            <person name="Mallez S."/>
            <person name="Zhang Y."/>
            <person name="Obille A."/>
            <person name="Becker A."/>
            <person name="Abrahante J.E."/>
            <person name="Garbe J."/>
            <person name="Badalamenti J.P."/>
            <person name="Herman A."/>
            <person name="Mangelson H."/>
            <person name="Liachko I."/>
            <person name="Sullivan S."/>
            <person name="Sone E.D."/>
            <person name="Koren S."/>
            <person name="Silverstein K.A.T."/>
            <person name="Beckman K.B."/>
            <person name="Gohl D.M."/>
        </authorList>
    </citation>
    <scope>NUCLEOTIDE SEQUENCE</scope>
    <source>
        <strain evidence="1">Duluth1</strain>
        <tissue evidence="1">Whole animal</tissue>
    </source>
</reference>
<proteinExistence type="predicted"/>
<reference evidence="1" key="2">
    <citation type="submission" date="2020-11" db="EMBL/GenBank/DDBJ databases">
        <authorList>
            <person name="McCartney M.A."/>
            <person name="Auch B."/>
            <person name="Kono T."/>
            <person name="Mallez S."/>
            <person name="Becker A."/>
            <person name="Gohl D.M."/>
            <person name="Silverstein K.A.T."/>
            <person name="Koren S."/>
            <person name="Bechman K.B."/>
            <person name="Herman A."/>
            <person name="Abrahante J.E."/>
            <person name="Garbe J."/>
        </authorList>
    </citation>
    <scope>NUCLEOTIDE SEQUENCE</scope>
    <source>
        <strain evidence="1">Duluth1</strain>
        <tissue evidence="1">Whole animal</tissue>
    </source>
</reference>
<dbReference type="AlphaFoldDB" id="A0A9D4LN83"/>
<sequence>MLGNLLKTDRQTEFCSYCRLPFHHTYTVTTPALTGAIPASDPGRAAATPRLYRGQPGLHRVRTGNDRLGTGNNRDCIGNNRDGTVRATVYLCNLCLATVPSRLSPVVSGPSRFIPEMPDHAPGLRWHHKTGDSPLLYNKACRVHTRYGISRDLKKNIDDAILFAKRVKATN</sequence>
<organism evidence="1 2">
    <name type="scientific">Dreissena polymorpha</name>
    <name type="common">Zebra mussel</name>
    <name type="synonym">Mytilus polymorpha</name>
    <dbReference type="NCBI Taxonomy" id="45954"/>
    <lineage>
        <taxon>Eukaryota</taxon>
        <taxon>Metazoa</taxon>
        <taxon>Spiralia</taxon>
        <taxon>Lophotrochozoa</taxon>
        <taxon>Mollusca</taxon>
        <taxon>Bivalvia</taxon>
        <taxon>Autobranchia</taxon>
        <taxon>Heteroconchia</taxon>
        <taxon>Euheterodonta</taxon>
        <taxon>Imparidentia</taxon>
        <taxon>Neoheterodontei</taxon>
        <taxon>Myida</taxon>
        <taxon>Dreissenoidea</taxon>
        <taxon>Dreissenidae</taxon>
        <taxon>Dreissena</taxon>
    </lineage>
</organism>
<dbReference type="EMBL" id="JAIWYP010000002">
    <property type="protein sequence ID" value="KAH3861036.1"/>
    <property type="molecule type" value="Genomic_DNA"/>
</dbReference>
<gene>
    <name evidence="1" type="ORF">DPMN_023962</name>
</gene>
<protein>
    <submittedName>
        <fullName evidence="1">Uncharacterized protein</fullName>
    </submittedName>
</protein>
<dbReference type="Proteomes" id="UP000828390">
    <property type="component" value="Unassembled WGS sequence"/>
</dbReference>
<comment type="caution">
    <text evidence="1">The sequence shown here is derived from an EMBL/GenBank/DDBJ whole genome shotgun (WGS) entry which is preliminary data.</text>
</comment>
<keyword evidence="2" id="KW-1185">Reference proteome</keyword>
<evidence type="ECO:0000313" key="2">
    <source>
        <dbReference type="Proteomes" id="UP000828390"/>
    </source>
</evidence>